<protein>
    <submittedName>
        <fullName evidence="3">Abhydrolase domain-containing protein 12B</fullName>
    </submittedName>
</protein>
<dbReference type="PANTHER" id="PTHR12277:SF81">
    <property type="entry name" value="PROTEIN ABHD13"/>
    <property type="match status" value="1"/>
</dbReference>
<evidence type="ECO:0000259" key="2">
    <source>
        <dbReference type="Pfam" id="PF12697"/>
    </source>
</evidence>
<dbReference type="InterPro" id="IPR000073">
    <property type="entry name" value="AB_hydrolase_1"/>
</dbReference>
<name>A0ABR1WK78_9PEZI</name>
<keyword evidence="1" id="KW-1133">Transmembrane helix</keyword>
<comment type="caution">
    <text evidence="3">The sequence shown here is derived from an EMBL/GenBank/DDBJ whole genome shotgun (WGS) entry which is preliminary data.</text>
</comment>
<gene>
    <name evidence="3" type="ORF">PG996_002689</name>
</gene>
<dbReference type="Gene3D" id="3.40.50.1820">
    <property type="entry name" value="alpha/beta hydrolase"/>
    <property type="match status" value="1"/>
</dbReference>
<evidence type="ECO:0000256" key="1">
    <source>
        <dbReference type="SAM" id="Phobius"/>
    </source>
</evidence>
<organism evidence="3 4">
    <name type="scientific">Apiospora saccharicola</name>
    <dbReference type="NCBI Taxonomy" id="335842"/>
    <lineage>
        <taxon>Eukaryota</taxon>
        <taxon>Fungi</taxon>
        <taxon>Dikarya</taxon>
        <taxon>Ascomycota</taxon>
        <taxon>Pezizomycotina</taxon>
        <taxon>Sordariomycetes</taxon>
        <taxon>Xylariomycetidae</taxon>
        <taxon>Amphisphaeriales</taxon>
        <taxon>Apiosporaceae</taxon>
        <taxon>Apiospora</taxon>
    </lineage>
</organism>
<keyword evidence="1" id="KW-0812">Transmembrane</keyword>
<sequence>MFSPIKSVAWAVAAPTLLYAAFIALLSVPYFQNHAIYLHGVVQTGTLDLNIPEHWGFSRNQVTPFNLRTPDGETLHAWHVLPLGLYQRHEERLVREPASALVPDITQRLGFQLLRDDPEALLVLYFHGAGGSMASGWRPQSYRAMSAAAPDKIHVVAIDYRGWGTSTGSPSEAGLLMDAQTLAAWAVNVAGIPPSRIVLFGQSLGTAVSISLAQSLAVREVDPVLFSGIVVVAPFADVAMLTATYRVGQTIPILGPVARFPKVLEWLNKYIVSKWPTKERLADFVRACQRIPGEGPKYDVTMIHAQDDVDIPWVHSDMLYWYGVNASSPAAITREELEREKEDTRVELGDGGWAVTSTSPAGVLREQIVKYGVHDRIMSYPVVSDAILRAFGQKQKTNSSSSS</sequence>
<evidence type="ECO:0000313" key="3">
    <source>
        <dbReference type="EMBL" id="KAK8083908.1"/>
    </source>
</evidence>
<dbReference type="PANTHER" id="PTHR12277">
    <property type="entry name" value="ALPHA/BETA HYDROLASE DOMAIN-CONTAINING PROTEIN"/>
    <property type="match status" value="1"/>
</dbReference>
<feature type="domain" description="AB hydrolase-1" evidence="2">
    <location>
        <begin position="123"/>
        <end position="286"/>
    </location>
</feature>
<dbReference type="InterPro" id="IPR029058">
    <property type="entry name" value="AB_hydrolase_fold"/>
</dbReference>
<evidence type="ECO:0000313" key="4">
    <source>
        <dbReference type="Proteomes" id="UP001446871"/>
    </source>
</evidence>
<proteinExistence type="predicted"/>
<accession>A0ABR1WK78</accession>
<reference evidence="3 4" key="1">
    <citation type="submission" date="2023-01" db="EMBL/GenBank/DDBJ databases">
        <title>Analysis of 21 Apiospora genomes using comparative genomics revels a genus with tremendous synthesis potential of carbohydrate active enzymes and secondary metabolites.</title>
        <authorList>
            <person name="Sorensen T."/>
        </authorList>
    </citation>
    <scope>NUCLEOTIDE SEQUENCE [LARGE SCALE GENOMIC DNA]</scope>
    <source>
        <strain evidence="3 4">CBS 83171</strain>
    </source>
</reference>
<keyword evidence="1" id="KW-0472">Membrane</keyword>
<dbReference type="Proteomes" id="UP001446871">
    <property type="component" value="Unassembled WGS sequence"/>
</dbReference>
<feature type="transmembrane region" description="Helical" evidence="1">
    <location>
        <begin position="7"/>
        <end position="31"/>
    </location>
</feature>
<keyword evidence="4" id="KW-1185">Reference proteome</keyword>
<dbReference type="Pfam" id="PF12697">
    <property type="entry name" value="Abhydrolase_6"/>
    <property type="match status" value="1"/>
</dbReference>
<dbReference type="SUPFAM" id="SSF53474">
    <property type="entry name" value="alpha/beta-Hydrolases"/>
    <property type="match status" value="1"/>
</dbReference>
<dbReference type="EMBL" id="JAQQWM010000001">
    <property type="protein sequence ID" value="KAK8083908.1"/>
    <property type="molecule type" value="Genomic_DNA"/>
</dbReference>